<evidence type="ECO:0000256" key="3">
    <source>
        <dbReference type="HAMAP-Rule" id="MF_00849"/>
    </source>
</evidence>
<comment type="catalytic activity">
    <reaction evidence="3">
        <text>GTP + H2O = GDP + phosphate + H(+)</text>
        <dbReference type="Rhea" id="RHEA:19669"/>
        <dbReference type="ChEBI" id="CHEBI:15377"/>
        <dbReference type="ChEBI" id="CHEBI:15378"/>
        <dbReference type="ChEBI" id="CHEBI:37565"/>
        <dbReference type="ChEBI" id="CHEBI:43474"/>
        <dbReference type="ChEBI" id="CHEBI:58189"/>
    </reaction>
</comment>
<dbReference type="PANTHER" id="PTHR42908">
    <property type="entry name" value="TRANSLATION ELONGATION FACTOR-RELATED"/>
    <property type="match status" value="1"/>
</dbReference>
<dbReference type="InterPro" id="IPR042116">
    <property type="entry name" value="TypA/BipA_C"/>
</dbReference>
<dbReference type="Proteomes" id="UP001152658">
    <property type="component" value="Unassembled WGS sequence"/>
</dbReference>
<dbReference type="InterPro" id="IPR000795">
    <property type="entry name" value="T_Tr_GTP-bd_dom"/>
</dbReference>
<feature type="binding site" evidence="3">
    <location>
        <begin position="63"/>
        <end position="68"/>
    </location>
    <ligand>
        <name>GTP</name>
        <dbReference type="ChEBI" id="CHEBI:37565"/>
    </ligand>
</feature>
<dbReference type="PROSITE" id="PS00301">
    <property type="entry name" value="G_TR_1"/>
    <property type="match status" value="1"/>
</dbReference>
<dbReference type="Gene3D" id="3.40.50.300">
    <property type="entry name" value="P-loop containing nucleotide triphosphate hydrolases"/>
    <property type="match status" value="1"/>
</dbReference>
<keyword evidence="3" id="KW-0820">tRNA-binding</keyword>
<dbReference type="SUPFAM" id="SSF54980">
    <property type="entry name" value="EF-G C-terminal domain-like"/>
    <property type="match status" value="2"/>
</dbReference>
<keyword evidence="6" id="KW-1185">Reference proteome</keyword>
<keyword evidence="1 3" id="KW-0547">Nucleotide-binding</keyword>
<accession>A0ABM9FTU5</accession>
<dbReference type="InterPro" id="IPR047041">
    <property type="entry name" value="BipA_GTP-bd_dom"/>
</dbReference>
<keyword evidence="3" id="KW-0699">rRNA-binding</keyword>
<dbReference type="Gene3D" id="3.30.70.870">
    <property type="entry name" value="Elongation Factor G (Translational Gtpase), domain 3"/>
    <property type="match status" value="1"/>
</dbReference>
<dbReference type="InterPro" id="IPR006298">
    <property type="entry name" value="BipA"/>
</dbReference>
<keyword evidence="2 3" id="KW-0342">GTP-binding</keyword>
<feature type="binding site" evidence="3">
    <location>
        <begin position="176"/>
        <end position="179"/>
    </location>
    <ligand>
        <name>GTP</name>
        <dbReference type="ChEBI" id="CHEBI:37565"/>
    </ligand>
</feature>
<dbReference type="InterPro" id="IPR035647">
    <property type="entry name" value="EFG_III/V"/>
</dbReference>
<dbReference type="Pfam" id="PF00679">
    <property type="entry name" value="EFG_C"/>
    <property type="match status" value="1"/>
</dbReference>
<dbReference type="InterPro" id="IPR031157">
    <property type="entry name" value="G_TR_CS"/>
</dbReference>
<comment type="caution">
    <text evidence="5">The sequence shown here is derived from an EMBL/GenBank/DDBJ whole genome shotgun (WGS) entry which is preliminary data.</text>
</comment>
<dbReference type="NCBIfam" id="TIGR00231">
    <property type="entry name" value="small_GTP"/>
    <property type="match status" value="1"/>
</dbReference>
<dbReference type="InterPro" id="IPR047042">
    <property type="entry name" value="BipA_II"/>
</dbReference>
<dbReference type="Gene3D" id="3.30.70.240">
    <property type="match status" value="1"/>
</dbReference>
<evidence type="ECO:0000256" key="1">
    <source>
        <dbReference type="ARBA" id="ARBA00022741"/>
    </source>
</evidence>
<evidence type="ECO:0000259" key="4">
    <source>
        <dbReference type="PROSITE" id="PS51722"/>
    </source>
</evidence>
<evidence type="ECO:0000313" key="6">
    <source>
        <dbReference type="Proteomes" id="UP001152658"/>
    </source>
</evidence>
<dbReference type="PANTHER" id="PTHR42908:SF8">
    <property type="entry name" value="TR-TYPE G DOMAIN-CONTAINING PROTEIN"/>
    <property type="match status" value="1"/>
</dbReference>
<dbReference type="SUPFAM" id="SSF50447">
    <property type="entry name" value="Translation proteins"/>
    <property type="match status" value="1"/>
</dbReference>
<dbReference type="PROSITE" id="PS51722">
    <property type="entry name" value="G_TR_2"/>
    <property type="match status" value="1"/>
</dbReference>
<keyword evidence="3" id="KW-0690">Ribosome biogenesis</keyword>
<dbReference type="InterPro" id="IPR000640">
    <property type="entry name" value="EFG_V-like"/>
</dbReference>
<dbReference type="Pfam" id="PF00009">
    <property type="entry name" value="GTP_EFTU"/>
    <property type="match status" value="1"/>
</dbReference>
<keyword evidence="3" id="KW-0963">Cytoplasm</keyword>
<comment type="subcellular location">
    <subcellularLocation>
        <location evidence="3">Cytoplasm</location>
    </subcellularLocation>
    <text evidence="3">Binds to ribosomes.</text>
</comment>
<proteinExistence type="inferred from homology"/>
<dbReference type="InterPro" id="IPR004161">
    <property type="entry name" value="EFTu-like_2"/>
</dbReference>
<dbReference type="PRINTS" id="PR00315">
    <property type="entry name" value="ELONGATNFCT"/>
</dbReference>
<dbReference type="Pfam" id="PF21018">
    <property type="entry name" value="BipA_C"/>
    <property type="match status" value="1"/>
</dbReference>
<dbReference type="InterPro" id="IPR009000">
    <property type="entry name" value="Transl_B-barrel_sf"/>
</dbReference>
<dbReference type="InterPro" id="IPR005225">
    <property type="entry name" value="Small_GTP-bd"/>
</dbReference>
<dbReference type="CDD" id="cd03691">
    <property type="entry name" value="BipA_TypA_II"/>
    <property type="match status" value="1"/>
</dbReference>
<dbReference type="CDD" id="cd16263">
    <property type="entry name" value="BipA_III"/>
    <property type="match status" value="1"/>
</dbReference>
<dbReference type="CDD" id="cd03710">
    <property type="entry name" value="BipA_TypA_C"/>
    <property type="match status" value="1"/>
</dbReference>
<dbReference type="Gene3D" id="2.40.50.250">
    <property type="entry name" value="bipa protein"/>
    <property type="match status" value="1"/>
</dbReference>
<gene>
    <name evidence="3 5" type="primary">bipA</name>
    <name evidence="5" type="ORF">VAE063_970049</name>
</gene>
<keyword evidence="3" id="KW-0694">RNA-binding</keyword>
<protein>
    <recommendedName>
        <fullName evidence="3">Large ribosomal subunit assembly factor BipA</fullName>
        <ecNumber evidence="3">3.6.5.-</ecNumber>
    </recommendedName>
    <alternativeName>
        <fullName evidence="3">GTP-binding protein BipA</fullName>
    </alternativeName>
</protein>
<dbReference type="HAMAP" id="MF_00849">
    <property type="entry name" value="BipA"/>
    <property type="match status" value="1"/>
</dbReference>
<keyword evidence="3" id="KW-0378">Hydrolase</keyword>
<dbReference type="Gene3D" id="2.40.30.10">
    <property type="entry name" value="Translation factors"/>
    <property type="match status" value="1"/>
</dbReference>
<dbReference type="InterPro" id="IPR035651">
    <property type="entry name" value="BipA_V"/>
</dbReference>
<dbReference type="InterPro" id="IPR047043">
    <property type="entry name" value="BipA_III"/>
</dbReference>
<dbReference type="InterPro" id="IPR048876">
    <property type="entry name" value="BipA_C"/>
</dbReference>
<evidence type="ECO:0000313" key="5">
    <source>
        <dbReference type="EMBL" id="CAH8241028.1"/>
    </source>
</evidence>
<organism evidence="5 6">
    <name type="scientific">Vibrio aestuarianus</name>
    <dbReference type="NCBI Taxonomy" id="28171"/>
    <lineage>
        <taxon>Bacteria</taxon>
        <taxon>Pseudomonadati</taxon>
        <taxon>Pseudomonadota</taxon>
        <taxon>Gammaproteobacteria</taxon>
        <taxon>Vibrionales</taxon>
        <taxon>Vibrionaceae</taxon>
        <taxon>Vibrio</taxon>
    </lineage>
</organism>
<evidence type="ECO:0000256" key="2">
    <source>
        <dbReference type="ARBA" id="ARBA00023134"/>
    </source>
</evidence>
<comment type="subunit">
    <text evidence="3">Monomer.</text>
</comment>
<comment type="function">
    <text evidence="3">A 50S ribosomal subunit assembly protein with GTPase activity, required for 50S subunit assembly at low temperatures, may also play a role in translation. Binds GTP and analogs. Binds the 70S ribosome between the 30S and 50S subunits, in a similar position as ribosome-bound EF-G; it contacts a number of ribosomal proteins, both rRNAs and the A-site tRNA.</text>
</comment>
<dbReference type="EC" id="3.6.5.-" evidence="3"/>
<feature type="domain" description="Tr-type G" evidence="4">
    <location>
        <begin position="51"/>
        <end position="246"/>
    </location>
</feature>
<sequence length="651" mass="72156">MIDHIFLGFSPKSGTLLTVFKIKFYARCGNVPKRVTPLISEAKSMATPQIDKLRNIAIIAHVDHGKTTLVDKLLQQSGTLESRGETEERVMDSNDIEKERGITILAKNTAINWNDYRINIVDTPGHADFGGEVERIMSMVDSVLLIVDAVDGPMPQTRFVTQKAFAHGLKPIVVINKIDRPGARPDWVMDQVFDLFDNLGATDEQLDFKVVYASALNGWATLEEGETGENMEPLFQAVVDTVEAPNVDLDGPLQMQVSQLDYSSYVGVIGVCRVTRGSVKANQQVTIIGADGKKRNGKVGTVLGYLGLERHEVEKANAGDIIAVTGLGELKISDTICDQNNVEAMVPLSVDEPTVTMTFQVNTSPFAGKEGKFVTSRNILERLQKELVHNVALRVEETDNPDRFRVSGRGELHLSILIENMRREGFELAVSRPEVIIKEEDGQKMEPFETVTIDVMEEHQGGIMEKIGLRKGELKDMSPDGKGRVRLDFVMPSRGLIGFQTEFMTLTSGSGLLYHTFDHYGPHKGGNIGQRNNGVLISNATGKALTYALFNLQERGRLFTEHADEVYEGQVIGIHNRSNDLTVNCLKGKQLTNVRASGTDEAQVLSPAIKYTLEQALEFIDDDELVEVTPESIRIRKRHLTENDRKRASRG</sequence>
<dbReference type="SUPFAM" id="SSF52540">
    <property type="entry name" value="P-loop containing nucleoside triphosphate hydrolases"/>
    <property type="match status" value="1"/>
</dbReference>
<comment type="similarity">
    <text evidence="3">Belongs to the TRAFAC class translation factor GTPase superfamily. Classic translation factor GTPase family. BipA subfamily.</text>
</comment>
<name>A0ABM9FTU5_9VIBR</name>
<dbReference type="InterPro" id="IPR027417">
    <property type="entry name" value="P-loop_NTPase"/>
</dbReference>
<dbReference type="CDD" id="cd01891">
    <property type="entry name" value="TypA_BipA"/>
    <property type="match status" value="1"/>
</dbReference>
<dbReference type="NCBIfam" id="TIGR01394">
    <property type="entry name" value="TypA_BipA"/>
    <property type="match status" value="1"/>
</dbReference>
<dbReference type="EMBL" id="CALYLK010000138">
    <property type="protein sequence ID" value="CAH8241028.1"/>
    <property type="molecule type" value="Genomic_DNA"/>
</dbReference>
<dbReference type="Pfam" id="PF03144">
    <property type="entry name" value="GTP_EFTU_D2"/>
    <property type="match status" value="1"/>
</dbReference>
<reference evidence="5" key="1">
    <citation type="submission" date="2022-06" db="EMBL/GenBank/DDBJ databases">
        <authorList>
            <person name="Goudenege D."/>
            <person name="Le Roux F."/>
        </authorList>
    </citation>
    <scope>NUCLEOTIDE SEQUENCE</scope>
    <source>
        <strain evidence="5">12-063</strain>
    </source>
</reference>